<name>A0ABU0JUP8_HATLI</name>
<dbReference type="InterPro" id="IPR016176">
    <property type="entry name" value="Cbl-dep_enz_cat"/>
</dbReference>
<dbReference type="RefSeq" id="WP_307355638.1">
    <property type="nucleotide sequence ID" value="NZ_BAAACJ010000005.1"/>
</dbReference>
<keyword evidence="2" id="KW-0846">Cobalamin</keyword>
<dbReference type="InterPro" id="IPR036724">
    <property type="entry name" value="Cobalamin-bd_sf"/>
</dbReference>
<sequence length="545" mass="61843">MKKLITAAIGSCVHVAGVFKFTQMAEQEGYNTTYMGAAVPLERLIDAIKEIQPNIVSIGYRLSKESTEKLLTDFENMLIENNLLDGITYSFGGTIETAQIARKFNFIKKVFDGSEEPEESILFLRNHSSFDNSQGIPPQKLRDRIKYKNPYPLFRHHIGLGTLEETEEGIRTLAESNLLDIISLAPDQNCQQYFFEQEKMDQRQSGAGGAPIRTREDLIRMYEATRSGNYPLLRCYSGTQGLLQFSKILKETINNAWAAIPLTWYSELDRRSNRKLENAIRENQASIKWNAENGIPVEINESHQWALRFAHDALEVAMAYIVAYNAKELGVKDFIMQYMLCNPPTISPKMDIAKMMAKVELLQELESEEFNIIRMIRPGLLSYPADMDAAKGQLANSIFYGSYLKPHIIHVVSYCEAVDRATPKEIIESVKIAKRSYLNAQQGIPDFMADKSVYDRKEVLKEEAMEIVNSIIKIGQGYEKPLMEPKVISDAVKVGIIDAPCLKGFGDCRGEVKVKIKDGYHVLVDENDKILTEKERIRKLINNVL</sequence>
<dbReference type="InterPro" id="IPR006396">
    <property type="entry name" value="Glu_mut_E"/>
</dbReference>
<evidence type="ECO:0000256" key="4">
    <source>
        <dbReference type="ARBA" id="ARBA00023285"/>
    </source>
</evidence>
<evidence type="ECO:0000256" key="2">
    <source>
        <dbReference type="ARBA" id="ARBA00022628"/>
    </source>
</evidence>
<accession>A0ABU0JUP8</accession>
<evidence type="ECO:0000256" key="1">
    <source>
        <dbReference type="ARBA" id="ARBA00001922"/>
    </source>
</evidence>
<evidence type="ECO:0000313" key="7">
    <source>
        <dbReference type="Proteomes" id="UP001224418"/>
    </source>
</evidence>
<comment type="caution">
    <text evidence="6">The sequence shown here is derived from an EMBL/GenBank/DDBJ whole genome shotgun (WGS) entry which is preliminary data.</text>
</comment>
<comment type="cofactor">
    <cofactor evidence="1">
        <name>adenosylcob(III)alamin</name>
        <dbReference type="ChEBI" id="CHEBI:18408"/>
    </cofactor>
</comment>
<dbReference type="EMBL" id="JAUSWN010000010">
    <property type="protein sequence ID" value="MDQ0479637.1"/>
    <property type="molecule type" value="Genomic_DNA"/>
</dbReference>
<keyword evidence="4" id="KW-0170">Cobalt</keyword>
<evidence type="ECO:0000259" key="5">
    <source>
        <dbReference type="PROSITE" id="PS51332"/>
    </source>
</evidence>
<dbReference type="Proteomes" id="UP001224418">
    <property type="component" value="Unassembled WGS sequence"/>
</dbReference>
<dbReference type="PROSITE" id="PS51332">
    <property type="entry name" value="B12_BINDING"/>
    <property type="match status" value="1"/>
</dbReference>
<dbReference type="Gene3D" id="3.20.20.240">
    <property type="entry name" value="Methylmalonyl-CoA mutase"/>
    <property type="match status" value="1"/>
</dbReference>
<reference evidence="6 7" key="1">
    <citation type="submission" date="2023-07" db="EMBL/GenBank/DDBJ databases">
        <title>Genomic Encyclopedia of Type Strains, Phase IV (KMG-IV): sequencing the most valuable type-strain genomes for metagenomic binning, comparative biology and taxonomic classification.</title>
        <authorList>
            <person name="Goeker M."/>
        </authorList>
    </citation>
    <scope>NUCLEOTIDE SEQUENCE [LARGE SCALE GENOMIC DNA]</scope>
    <source>
        <strain evidence="6 7">DSM 1400</strain>
    </source>
</reference>
<dbReference type="Pfam" id="PF06368">
    <property type="entry name" value="Met_asp_mut_E"/>
    <property type="match status" value="1"/>
</dbReference>
<keyword evidence="3" id="KW-0413">Isomerase</keyword>
<dbReference type="SUPFAM" id="SSF51703">
    <property type="entry name" value="Cobalamin (vitamin B12)-dependent enzymes"/>
    <property type="match status" value="1"/>
</dbReference>
<organism evidence="6 7">
    <name type="scientific">Hathewaya limosa</name>
    <name type="common">Clostridium limosum</name>
    <dbReference type="NCBI Taxonomy" id="1536"/>
    <lineage>
        <taxon>Bacteria</taxon>
        <taxon>Bacillati</taxon>
        <taxon>Bacillota</taxon>
        <taxon>Clostridia</taxon>
        <taxon>Eubacteriales</taxon>
        <taxon>Clostridiaceae</taxon>
        <taxon>Hathewaya</taxon>
    </lineage>
</organism>
<evidence type="ECO:0000313" key="6">
    <source>
        <dbReference type="EMBL" id="MDQ0479637.1"/>
    </source>
</evidence>
<keyword evidence="7" id="KW-1185">Reference proteome</keyword>
<evidence type="ECO:0000256" key="3">
    <source>
        <dbReference type="ARBA" id="ARBA00023235"/>
    </source>
</evidence>
<proteinExistence type="predicted"/>
<protein>
    <recommendedName>
        <fullName evidence="5">B12-binding domain-containing protein</fullName>
    </recommendedName>
</protein>
<dbReference type="SUPFAM" id="SSF52242">
    <property type="entry name" value="Cobalamin (vitamin B12)-binding domain"/>
    <property type="match status" value="1"/>
</dbReference>
<dbReference type="InterPro" id="IPR006158">
    <property type="entry name" value="Cobalamin-bd"/>
</dbReference>
<gene>
    <name evidence="6" type="ORF">QOZ93_001378</name>
</gene>
<dbReference type="Gene3D" id="3.40.50.280">
    <property type="entry name" value="Cobalamin-binding domain"/>
    <property type="match status" value="1"/>
</dbReference>
<feature type="domain" description="B12-binding" evidence="5">
    <location>
        <begin position="1"/>
        <end position="131"/>
    </location>
</feature>